<evidence type="ECO:0000313" key="3">
    <source>
        <dbReference type="EnsemblPlants" id="AES91979"/>
    </source>
</evidence>
<keyword evidence="4" id="KW-1185">Reference proteome</keyword>
<dbReference type="PaxDb" id="3880-AES91979"/>
<dbReference type="AlphaFoldDB" id="G7JNX2"/>
<dbReference type="HOGENOM" id="CLU_1527442_0_0_1"/>
<evidence type="ECO:0000256" key="1">
    <source>
        <dbReference type="SAM" id="SignalP"/>
    </source>
</evidence>
<dbReference type="Proteomes" id="UP000002051">
    <property type="component" value="Chromosome 4"/>
</dbReference>
<accession>G7JNX2</accession>
<name>G7JNX2_MEDTR</name>
<gene>
    <name evidence="2" type="ordered locus">MTR_4g122170</name>
</gene>
<feature type="signal peptide" evidence="1">
    <location>
        <begin position="1"/>
        <end position="22"/>
    </location>
</feature>
<evidence type="ECO:0000313" key="2">
    <source>
        <dbReference type="EMBL" id="AES91979.1"/>
    </source>
</evidence>
<reference evidence="3" key="3">
    <citation type="submission" date="2015-04" db="UniProtKB">
        <authorList>
            <consortium name="EnsemblPlants"/>
        </authorList>
    </citation>
    <scope>IDENTIFICATION</scope>
    <source>
        <strain evidence="3">cv. Jemalong A17</strain>
    </source>
</reference>
<evidence type="ECO:0008006" key="5">
    <source>
        <dbReference type="Google" id="ProtNLM"/>
    </source>
</evidence>
<reference evidence="2 4" key="2">
    <citation type="journal article" date="2014" name="BMC Genomics">
        <title>An improved genome release (version Mt4.0) for the model legume Medicago truncatula.</title>
        <authorList>
            <person name="Tang H."/>
            <person name="Krishnakumar V."/>
            <person name="Bidwell S."/>
            <person name="Rosen B."/>
            <person name="Chan A."/>
            <person name="Zhou S."/>
            <person name="Gentzbittel L."/>
            <person name="Childs K.L."/>
            <person name="Yandell M."/>
            <person name="Gundlach H."/>
            <person name="Mayer K.F."/>
            <person name="Schwartz D.C."/>
            <person name="Town C.D."/>
        </authorList>
    </citation>
    <scope>GENOME REANNOTATION</scope>
    <source>
        <strain evidence="3 4">cv. Jemalong A17</strain>
    </source>
</reference>
<organism evidence="2 4">
    <name type="scientific">Medicago truncatula</name>
    <name type="common">Barrel medic</name>
    <name type="synonym">Medicago tribuloides</name>
    <dbReference type="NCBI Taxonomy" id="3880"/>
    <lineage>
        <taxon>Eukaryota</taxon>
        <taxon>Viridiplantae</taxon>
        <taxon>Streptophyta</taxon>
        <taxon>Embryophyta</taxon>
        <taxon>Tracheophyta</taxon>
        <taxon>Spermatophyta</taxon>
        <taxon>Magnoliopsida</taxon>
        <taxon>eudicotyledons</taxon>
        <taxon>Gunneridae</taxon>
        <taxon>Pentapetalae</taxon>
        <taxon>rosids</taxon>
        <taxon>fabids</taxon>
        <taxon>Fabales</taxon>
        <taxon>Fabaceae</taxon>
        <taxon>Papilionoideae</taxon>
        <taxon>50 kb inversion clade</taxon>
        <taxon>NPAAA clade</taxon>
        <taxon>Hologalegina</taxon>
        <taxon>IRL clade</taxon>
        <taxon>Trifolieae</taxon>
        <taxon>Medicago</taxon>
    </lineage>
</organism>
<sequence>MKIYFNPHLLLKIILAIRGVIPTDDIFCVSGCGHVETAEHLFLSCPTFASLWKQVRDWIGFVGVDSNIIADHLMQFTHLTSVGKAKSSFMQLIWLLCSWVEDSSYDDYKLGELEIVSHETSNEFHSEVDSRQRLVKNLEDVNDENGEDDKLLSLLAPMTKMMAVRKYIHDSVKLGD</sequence>
<reference evidence="2 4" key="1">
    <citation type="journal article" date="2011" name="Nature">
        <title>The Medicago genome provides insight into the evolution of rhizobial symbioses.</title>
        <authorList>
            <person name="Young N.D."/>
            <person name="Debelle F."/>
            <person name="Oldroyd G.E."/>
            <person name="Geurts R."/>
            <person name="Cannon S.B."/>
            <person name="Udvardi M.K."/>
            <person name="Benedito V.A."/>
            <person name="Mayer K.F."/>
            <person name="Gouzy J."/>
            <person name="Schoof H."/>
            <person name="Van de Peer Y."/>
            <person name="Proost S."/>
            <person name="Cook D.R."/>
            <person name="Meyers B.C."/>
            <person name="Spannagl M."/>
            <person name="Cheung F."/>
            <person name="De Mita S."/>
            <person name="Krishnakumar V."/>
            <person name="Gundlach H."/>
            <person name="Zhou S."/>
            <person name="Mudge J."/>
            <person name="Bharti A.K."/>
            <person name="Murray J.D."/>
            <person name="Naoumkina M.A."/>
            <person name="Rosen B."/>
            <person name="Silverstein K.A."/>
            <person name="Tang H."/>
            <person name="Rombauts S."/>
            <person name="Zhao P.X."/>
            <person name="Zhou P."/>
            <person name="Barbe V."/>
            <person name="Bardou P."/>
            <person name="Bechner M."/>
            <person name="Bellec A."/>
            <person name="Berger A."/>
            <person name="Berges H."/>
            <person name="Bidwell S."/>
            <person name="Bisseling T."/>
            <person name="Choisne N."/>
            <person name="Couloux A."/>
            <person name="Denny R."/>
            <person name="Deshpande S."/>
            <person name="Dai X."/>
            <person name="Doyle J.J."/>
            <person name="Dudez A.M."/>
            <person name="Farmer A.D."/>
            <person name="Fouteau S."/>
            <person name="Franken C."/>
            <person name="Gibelin C."/>
            <person name="Gish J."/>
            <person name="Goldstein S."/>
            <person name="Gonzalez A.J."/>
            <person name="Green P.J."/>
            <person name="Hallab A."/>
            <person name="Hartog M."/>
            <person name="Hua A."/>
            <person name="Humphray S.J."/>
            <person name="Jeong D.H."/>
            <person name="Jing Y."/>
            <person name="Jocker A."/>
            <person name="Kenton S.M."/>
            <person name="Kim D.J."/>
            <person name="Klee K."/>
            <person name="Lai H."/>
            <person name="Lang C."/>
            <person name="Lin S."/>
            <person name="Macmil S.L."/>
            <person name="Magdelenat G."/>
            <person name="Matthews L."/>
            <person name="McCorrison J."/>
            <person name="Monaghan E.L."/>
            <person name="Mun J.H."/>
            <person name="Najar F.Z."/>
            <person name="Nicholson C."/>
            <person name="Noirot C."/>
            <person name="O'Bleness M."/>
            <person name="Paule C.R."/>
            <person name="Poulain J."/>
            <person name="Prion F."/>
            <person name="Qin B."/>
            <person name="Qu C."/>
            <person name="Retzel E.F."/>
            <person name="Riddle C."/>
            <person name="Sallet E."/>
            <person name="Samain S."/>
            <person name="Samson N."/>
            <person name="Sanders I."/>
            <person name="Saurat O."/>
            <person name="Scarpelli C."/>
            <person name="Schiex T."/>
            <person name="Segurens B."/>
            <person name="Severin A.J."/>
            <person name="Sherrier D.J."/>
            <person name="Shi R."/>
            <person name="Sims S."/>
            <person name="Singer S.R."/>
            <person name="Sinharoy S."/>
            <person name="Sterck L."/>
            <person name="Viollet A."/>
            <person name="Wang B.B."/>
            <person name="Wang K."/>
            <person name="Wang M."/>
            <person name="Wang X."/>
            <person name="Warfsmann J."/>
            <person name="Weissenbach J."/>
            <person name="White D.D."/>
            <person name="White J.D."/>
            <person name="Wiley G.B."/>
            <person name="Wincker P."/>
            <person name="Xing Y."/>
            <person name="Yang L."/>
            <person name="Yao Z."/>
            <person name="Ying F."/>
            <person name="Zhai J."/>
            <person name="Zhou L."/>
            <person name="Zuber A."/>
            <person name="Denarie J."/>
            <person name="Dixon R.A."/>
            <person name="May G.D."/>
            <person name="Schwartz D.C."/>
            <person name="Rogers J."/>
            <person name="Quetier F."/>
            <person name="Town C.D."/>
            <person name="Roe B.A."/>
        </authorList>
    </citation>
    <scope>NUCLEOTIDE SEQUENCE [LARGE SCALE GENOMIC DNA]</scope>
    <source>
        <strain evidence="2">A17</strain>
        <strain evidence="3 4">cv. Jemalong A17</strain>
    </source>
</reference>
<proteinExistence type="predicted"/>
<dbReference type="EnsemblPlants" id="AES91979">
    <property type="protein sequence ID" value="AES91979"/>
    <property type="gene ID" value="MTR_4g122170"/>
</dbReference>
<protein>
    <recommendedName>
        <fullName evidence="5">Reverse transcriptase zinc-binding domain-containing protein</fullName>
    </recommendedName>
</protein>
<keyword evidence="1" id="KW-0732">Signal</keyword>
<feature type="chain" id="PRO_5014573032" description="Reverse transcriptase zinc-binding domain-containing protein" evidence="1">
    <location>
        <begin position="23"/>
        <end position="176"/>
    </location>
</feature>
<evidence type="ECO:0000313" key="4">
    <source>
        <dbReference type="Proteomes" id="UP000002051"/>
    </source>
</evidence>
<dbReference type="EMBL" id="CM001220">
    <property type="protein sequence ID" value="AES91979.1"/>
    <property type="molecule type" value="Genomic_DNA"/>
</dbReference>